<dbReference type="EMBL" id="CAMXCT010002148">
    <property type="protein sequence ID" value="CAI3996037.1"/>
    <property type="molecule type" value="Genomic_DNA"/>
</dbReference>
<keyword evidence="4" id="KW-1185">Reference proteome</keyword>
<evidence type="ECO:0000256" key="1">
    <source>
        <dbReference type="SAM" id="Phobius"/>
    </source>
</evidence>
<evidence type="ECO:0000313" key="3">
    <source>
        <dbReference type="EMBL" id="CAL4783349.1"/>
    </source>
</evidence>
<keyword evidence="1" id="KW-0812">Transmembrane</keyword>
<protein>
    <submittedName>
        <fullName evidence="3">Adenylate cyclase</fullName>
    </submittedName>
</protein>
<proteinExistence type="predicted"/>
<dbReference type="PANTHER" id="PTHR43336:SF3">
    <property type="entry name" value="GUANYLATE CYCLASE DOMAIN-CONTAINING PROTEIN"/>
    <property type="match status" value="1"/>
</dbReference>
<gene>
    <name evidence="2" type="ORF">C1SCF055_LOCUS22546</name>
</gene>
<dbReference type="InterPro" id="IPR029787">
    <property type="entry name" value="Nucleotide_cyclase"/>
</dbReference>
<keyword evidence="1" id="KW-1133">Transmembrane helix</keyword>
<dbReference type="EMBL" id="CAMXCT030002148">
    <property type="protein sequence ID" value="CAL4783349.1"/>
    <property type="molecule type" value="Genomic_DNA"/>
</dbReference>
<dbReference type="OrthoDB" id="60033at2759"/>
<name>A0A9P1G3I2_9DINO</name>
<dbReference type="Proteomes" id="UP001152797">
    <property type="component" value="Unassembled WGS sequence"/>
</dbReference>
<dbReference type="AlphaFoldDB" id="A0A9P1G3I2"/>
<sequence length="1233" mass="136149">LASIGFANDANRLVLYPVENMIAKVETIRNNPLQAMKVADEEFKVEEINRAKAAKQEKSRLQVVMEWTGCSSKKDNTEIMETVILEKTIIKLGSLLALGFGEAGANIIEHNMHGVDSACVDAMVEGTRVECIIGATRIRDFSTATEVLQAKVMTFVNQIAEIVHGVVDEFHGAANKNNGDTFLVIWRMGDIDKVSKLADMSILAFTRILGAIHRTPVLAAYRGHPGLQQRLGKDCRVNLSSGLHYGWAIEGAVGSEFKIDASYLSPNVSIAETVERATQIYGVSVLVAESVVSICSTPMATKCRLIDRVIITGSVVPMDLYVIDLDYLGLTVEQPLGPQRWTTRDRFKVRQFLENEKEQKWADGVKMVNLFNENADIASMRFRYTLEFIHVFNMGYQNYSQGEWQVAQRLLQRTRDMLGVEDGPSVALLKFMERTNYEAWRAGLAADLPGGSRHLARHQRSGSLPQLSAFDWQWTSLTIGSCWVLTMLTGKDAFQESDCWVQSLYSKKYFDGSARESPNAEISEPRSEKHKETGFSLAKEFRRLCVAHSGASRSMIFLGGLPGLGVFILFLTALCRAELCLPNGIPEGQRLYVLNASNEQSPIRLTIFAWRSSIVTSQIAQILISEVLGYHALVTPETIFDTTAGISRLAGCESSDCQVKTSRTDVVLDTWLSPVFPFWQGFLAQNPQVAEDLGSMGYQGGDGLYIKGSVLESAANAGLALEYYKSYNMSFHQPYKYFDTLWDLPEADLEPCNGSFLGWPLEPTDSEKMKNYLDWTGDVDGVVERNGQYSANCQLPAFWIAPACRHNYTQCIPVMQNGPGYMVVLMQWSVAYGIPMALTHGTTGTNVMKAIRNQRILYYWFEPDETLLDLRHARLILPPHSAAGWLKGDFRTGGEEVYIAKLANVGLQISAPRVRTFVQKMKLEVGYGLVDVQGLPVASLAEAVDCQVCAAGRFSEVFTQVVPAVELKSFGRQVRLCKLGVKRNGLNLKERHQQALVIVLKDGICQPVNAKSASRAPLVQAQESCDPGAVLRCFGNSLRCPGGAPETCAEGRDPSSPACSSCLPGLQPIGEQCMPCKGGDYIKLVALTLLVLVGTGILHIVLALTDRTSGSYRSALLGAALCANQLITCAQLFVVMEQIQDITWSEPFLSFLEFFRVLSLERLLDSVKTLSCVARISPEMNFLIRNLMVPASFTIGPVVAQFTMSRTSFAKTSSWSCLLKTCLDQQKTIGQCN</sequence>
<evidence type="ECO:0000313" key="2">
    <source>
        <dbReference type="EMBL" id="CAI3996037.1"/>
    </source>
</evidence>
<dbReference type="PANTHER" id="PTHR43336">
    <property type="entry name" value="OXYGEN SENSOR HISTIDINE KINASE RESPONSE REGULATOR DEVS/DOSS"/>
    <property type="match status" value="1"/>
</dbReference>
<comment type="caution">
    <text evidence="2">The sequence shown here is derived from an EMBL/GenBank/DDBJ whole genome shotgun (WGS) entry which is preliminary data.</text>
</comment>
<organism evidence="2">
    <name type="scientific">Cladocopium goreaui</name>
    <dbReference type="NCBI Taxonomy" id="2562237"/>
    <lineage>
        <taxon>Eukaryota</taxon>
        <taxon>Sar</taxon>
        <taxon>Alveolata</taxon>
        <taxon>Dinophyceae</taxon>
        <taxon>Suessiales</taxon>
        <taxon>Symbiodiniaceae</taxon>
        <taxon>Cladocopium</taxon>
    </lineage>
</organism>
<dbReference type="Gene3D" id="3.30.70.1230">
    <property type="entry name" value="Nucleotide cyclase"/>
    <property type="match status" value="1"/>
</dbReference>
<reference evidence="3 4" key="2">
    <citation type="submission" date="2024-05" db="EMBL/GenBank/DDBJ databases">
        <authorList>
            <person name="Chen Y."/>
            <person name="Shah S."/>
            <person name="Dougan E. K."/>
            <person name="Thang M."/>
            <person name="Chan C."/>
        </authorList>
    </citation>
    <scope>NUCLEOTIDE SEQUENCE [LARGE SCALE GENOMIC DNA]</scope>
</reference>
<dbReference type="SUPFAM" id="SSF55073">
    <property type="entry name" value="Nucleotide cyclase"/>
    <property type="match status" value="1"/>
</dbReference>
<feature type="transmembrane region" description="Helical" evidence="1">
    <location>
        <begin position="1084"/>
        <end position="1104"/>
    </location>
</feature>
<keyword evidence="1" id="KW-0472">Membrane</keyword>
<dbReference type="EMBL" id="CAMXCT020002148">
    <property type="protein sequence ID" value="CAL1149412.1"/>
    <property type="molecule type" value="Genomic_DNA"/>
</dbReference>
<feature type="non-terminal residue" evidence="2">
    <location>
        <position position="1"/>
    </location>
</feature>
<accession>A0A9P1G3I2</accession>
<evidence type="ECO:0000313" key="4">
    <source>
        <dbReference type="Proteomes" id="UP001152797"/>
    </source>
</evidence>
<reference evidence="2" key="1">
    <citation type="submission" date="2022-10" db="EMBL/GenBank/DDBJ databases">
        <authorList>
            <person name="Chen Y."/>
            <person name="Dougan E. K."/>
            <person name="Chan C."/>
            <person name="Rhodes N."/>
            <person name="Thang M."/>
        </authorList>
    </citation>
    <scope>NUCLEOTIDE SEQUENCE</scope>
</reference>